<keyword evidence="2" id="KW-1185">Reference proteome</keyword>
<dbReference type="Proteomes" id="UP001432011">
    <property type="component" value="Chromosome"/>
</dbReference>
<name>A0ABZ1SJQ2_9ACTN</name>
<evidence type="ECO:0000313" key="1">
    <source>
        <dbReference type="EMBL" id="WUP73079.1"/>
    </source>
</evidence>
<protein>
    <submittedName>
        <fullName evidence="1">Uncharacterized protein</fullName>
    </submittedName>
</protein>
<accession>A0ABZ1SJQ2</accession>
<proteinExistence type="predicted"/>
<evidence type="ECO:0000313" key="2">
    <source>
        <dbReference type="Proteomes" id="UP001432011"/>
    </source>
</evidence>
<sequence length="114" mass="12261">MQVIVDGTLVKTLSSPITGPQRRRLRGARLAGLAPAAPAGAVQVERVVSHTGSVKVAGCKLQIGSIHRGKVVTIVLEETQFRILYQGQELSTHPRVVVKEVKRLRASGNIDYGI</sequence>
<gene>
    <name evidence="1" type="ORF">OG913_27170</name>
</gene>
<organism evidence="1 2">
    <name type="scientific">Microbispora hainanensis</name>
    <dbReference type="NCBI Taxonomy" id="568844"/>
    <lineage>
        <taxon>Bacteria</taxon>
        <taxon>Bacillati</taxon>
        <taxon>Actinomycetota</taxon>
        <taxon>Actinomycetes</taxon>
        <taxon>Streptosporangiales</taxon>
        <taxon>Streptosporangiaceae</taxon>
        <taxon>Microbispora</taxon>
    </lineage>
</organism>
<dbReference type="EMBL" id="CP108085">
    <property type="protein sequence ID" value="WUP73079.1"/>
    <property type="molecule type" value="Genomic_DNA"/>
</dbReference>
<dbReference type="RefSeq" id="WP_328708680.1">
    <property type="nucleotide sequence ID" value="NZ_CP108085.1"/>
</dbReference>
<reference evidence="1" key="1">
    <citation type="submission" date="2022-10" db="EMBL/GenBank/DDBJ databases">
        <title>The complete genomes of actinobacterial strains from the NBC collection.</title>
        <authorList>
            <person name="Joergensen T.S."/>
            <person name="Alvarez Arevalo M."/>
            <person name="Sterndorff E.B."/>
            <person name="Faurdal D."/>
            <person name="Vuksanovic O."/>
            <person name="Mourched A.-S."/>
            <person name="Charusanti P."/>
            <person name="Shaw S."/>
            <person name="Blin K."/>
            <person name="Weber T."/>
        </authorList>
    </citation>
    <scope>NUCLEOTIDE SEQUENCE</scope>
    <source>
        <strain evidence="1">NBC_00254</strain>
    </source>
</reference>